<reference evidence="1" key="1">
    <citation type="journal article" date="2022" name="Nat. Microbiol.">
        <title>Unique mobile elements and scalable gene flow at the prokaryote-eukaryote boundary revealed by circularized Asgard archaea genomes.</title>
        <authorList>
            <person name="Wu F."/>
            <person name="Speth D.R."/>
            <person name="Philosof A."/>
            <person name="Cremiere A."/>
            <person name="Narayanan A."/>
            <person name="Barco R.A."/>
            <person name="Connon S.A."/>
            <person name="Amend J.P."/>
            <person name="Antoshechkin I.A."/>
            <person name="Orphan V.J."/>
        </authorList>
    </citation>
    <scope>NUCLEOTIDE SEQUENCE</scope>
    <source>
        <strain evidence="1">PR6</strain>
    </source>
</reference>
<organism evidence="1">
    <name type="scientific">Candidatus Heimdallarchaeum endolithica</name>
    <dbReference type="NCBI Taxonomy" id="2876572"/>
    <lineage>
        <taxon>Archaea</taxon>
        <taxon>Promethearchaeati</taxon>
        <taxon>Candidatus Heimdallarchaeota</taxon>
        <taxon>Candidatus Heimdallarchaeia (ex Rinke et al. 2021) (nom. nud.)</taxon>
        <taxon>Candidatus Heimdallarchaeales</taxon>
        <taxon>Candidatus Heimdallarchaeaceae</taxon>
        <taxon>Candidatus Heimdallarchaeum</taxon>
    </lineage>
</organism>
<sequence>MDTLDYLILLELLNNPTITVTELATKLNSSRPTVSKYLKNLKEKGIIRNTIANIYPERLNLTVIDVLSFVSSYENLLLLEKACDEHPYTYYRSRIYGGKFGLFIIFYIPMGTTANIDEFFKKLQKGNIINDYRIYESSGVSYSSRSDISRFNIEKSKWDFSWEKWINSIEQEDDKIIFEKIEPINLKIIKRTHFEILRMLTENASIKQNEISKRLNLSKTETHRQYNFVLEKFVKEIIQTFNRDNFFLTETFLIIAHDISLEKQGKLINKMKNDPPPFYGSLSILKGGKFRFWANMSIDQAGTFIFSLFKIFNNIEVFTLNTRKKRSASYYFYPENFDFNIKKWKDSKSYMIKEPLERLNLII</sequence>
<dbReference type="InterPro" id="IPR036388">
    <property type="entry name" value="WH-like_DNA-bd_sf"/>
</dbReference>
<dbReference type="PANTHER" id="PTHR30154:SF34">
    <property type="entry name" value="TRANSCRIPTIONAL REGULATOR AZLB"/>
    <property type="match status" value="1"/>
</dbReference>
<protein>
    <submittedName>
        <fullName evidence="1">Winged helix-turn-helix transcriptional regulator</fullName>
    </submittedName>
</protein>
<dbReference type="InterPro" id="IPR036390">
    <property type="entry name" value="WH_DNA-bd_sf"/>
</dbReference>
<proteinExistence type="predicted"/>
<dbReference type="Pfam" id="PF13412">
    <property type="entry name" value="HTH_24"/>
    <property type="match status" value="2"/>
</dbReference>
<name>A0A9Y1BSW7_9ARCH</name>
<dbReference type="GO" id="GO:0043200">
    <property type="term" value="P:response to amino acid"/>
    <property type="evidence" value="ECO:0007669"/>
    <property type="project" value="TreeGrafter"/>
</dbReference>
<dbReference type="Proteomes" id="UP001200513">
    <property type="component" value="Chromosome"/>
</dbReference>
<evidence type="ECO:0000313" key="1">
    <source>
        <dbReference type="EMBL" id="UJG44482.1"/>
    </source>
</evidence>
<dbReference type="GO" id="GO:0005829">
    <property type="term" value="C:cytosol"/>
    <property type="evidence" value="ECO:0007669"/>
    <property type="project" value="TreeGrafter"/>
</dbReference>
<dbReference type="InterPro" id="IPR019888">
    <property type="entry name" value="Tscrpt_reg_AsnC-like"/>
</dbReference>
<accession>A0A9Y1BSW7</accession>
<dbReference type="CDD" id="cd00090">
    <property type="entry name" value="HTH_ARSR"/>
    <property type="match status" value="1"/>
</dbReference>
<dbReference type="GO" id="GO:0043565">
    <property type="term" value="F:sequence-specific DNA binding"/>
    <property type="evidence" value="ECO:0007669"/>
    <property type="project" value="TreeGrafter"/>
</dbReference>
<dbReference type="SMART" id="SM00344">
    <property type="entry name" value="HTH_ASNC"/>
    <property type="match status" value="1"/>
</dbReference>
<dbReference type="SUPFAM" id="SSF46785">
    <property type="entry name" value="Winged helix' DNA-binding domain"/>
    <property type="match status" value="1"/>
</dbReference>
<gene>
    <name evidence="1" type="ORF">K9W46_04715</name>
</gene>
<dbReference type="PANTHER" id="PTHR30154">
    <property type="entry name" value="LEUCINE-RESPONSIVE REGULATORY PROTEIN"/>
    <property type="match status" value="1"/>
</dbReference>
<dbReference type="Gene3D" id="1.10.10.10">
    <property type="entry name" value="Winged helix-like DNA-binding domain superfamily/Winged helix DNA-binding domain"/>
    <property type="match status" value="1"/>
</dbReference>
<dbReference type="InterPro" id="IPR011991">
    <property type="entry name" value="ArsR-like_HTH"/>
</dbReference>
<dbReference type="EMBL" id="CP084167">
    <property type="protein sequence ID" value="UJG44482.1"/>
    <property type="molecule type" value="Genomic_DNA"/>
</dbReference>
<dbReference type="AlphaFoldDB" id="A0A9Y1BSW7"/>